<dbReference type="SUPFAM" id="SSF53098">
    <property type="entry name" value="Ribonuclease H-like"/>
    <property type="match status" value="1"/>
</dbReference>
<reference evidence="2 3" key="1">
    <citation type="submission" date="2014-02" db="EMBL/GenBank/DDBJ databases">
        <title>The small core and large imbalanced accessory genome model reveals a collaborative survival strategy of Sorangium cellulosum strains in nature.</title>
        <authorList>
            <person name="Han K."/>
            <person name="Peng R."/>
            <person name="Blom J."/>
            <person name="Li Y.-Z."/>
        </authorList>
    </citation>
    <scope>NUCLEOTIDE SEQUENCE [LARGE SCALE GENOMIC DNA]</scope>
    <source>
        <strain evidence="2 3">So0007-03</strain>
    </source>
</reference>
<dbReference type="InterPro" id="IPR012337">
    <property type="entry name" value="RNaseH-like_sf"/>
</dbReference>
<dbReference type="EMBL" id="JEME01001443">
    <property type="protein sequence ID" value="KYG07146.1"/>
    <property type="molecule type" value="Genomic_DNA"/>
</dbReference>
<evidence type="ECO:0000259" key="1">
    <source>
        <dbReference type="PROSITE" id="PS50994"/>
    </source>
</evidence>
<feature type="domain" description="Integrase catalytic" evidence="1">
    <location>
        <begin position="1"/>
        <end position="70"/>
    </location>
</feature>
<comment type="caution">
    <text evidence="2">The sequence shown here is derived from an EMBL/GenBank/DDBJ whole genome shotgun (WGS) entry which is preliminary data.</text>
</comment>
<dbReference type="InterPro" id="IPR050900">
    <property type="entry name" value="Transposase_IS3/IS150/IS904"/>
</dbReference>
<accession>A0A150TRA2</accession>
<gene>
    <name evidence="2" type="ORF">BE21_30875</name>
</gene>
<dbReference type="PROSITE" id="PS50994">
    <property type="entry name" value="INTEGRASE"/>
    <property type="match status" value="1"/>
</dbReference>
<organism evidence="2 3">
    <name type="scientific">Sorangium cellulosum</name>
    <name type="common">Polyangium cellulosum</name>
    <dbReference type="NCBI Taxonomy" id="56"/>
    <lineage>
        <taxon>Bacteria</taxon>
        <taxon>Pseudomonadati</taxon>
        <taxon>Myxococcota</taxon>
        <taxon>Polyangia</taxon>
        <taxon>Polyangiales</taxon>
        <taxon>Polyangiaceae</taxon>
        <taxon>Sorangium</taxon>
    </lineage>
</organism>
<evidence type="ECO:0000313" key="2">
    <source>
        <dbReference type="EMBL" id="KYG07146.1"/>
    </source>
</evidence>
<dbReference type="Proteomes" id="UP000075502">
    <property type="component" value="Unassembled WGS sequence"/>
</dbReference>
<evidence type="ECO:0000313" key="3">
    <source>
        <dbReference type="Proteomes" id="UP000075502"/>
    </source>
</evidence>
<name>A0A150TRA2_SORCE</name>
<dbReference type="PANTHER" id="PTHR46889">
    <property type="entry name" value="TRANSPOSASE INSF FOR INSERTION SEQUENCE IS3B-RELATED"/>
    <property type="match status" value="1"/>
</dbReference>
<dbReference type="Pfam" id="PF13333">
    <property type="entry name" value="rve_2"/>
    <property type="match status" value="1"/>
</dbReference>
<dbReference type="Gene3D" id="3.30.420.10">
    <property type="entry name" value="Ribonuclease H-like superfamily/Ribonuclease H"/>
    <property type="match status" value="1"/>
</dbReference>
<dbReference type="GO" id="GO:0003676">
    <property type="term" value="F:nucleic acid binding"/>
    <property type="evidence" value="ECO:0007669"/>
    <property type="project" value="InterPro"/>
</dbReference>
<dbReference type="InterPro" id="IPR001584">
    <property type="entry name" value="Integrase_cat-core"/>
</dbReference>
<dbReference type="PANTHER" id="PTHR46889:SF4">
    <property type="entry name" value="TRANSPOSASE INSO FOR INSERTION SEQUENCE ELEMENT IS911B-RELATED"/>
    <property type="match status" value="1"/>
</dbReference>
<protein>
    <submittedName>
        <fullName evidence="2">Transposase</fullName>
    </submittedName>
</protein>
<sequence>MSRAGDCWDNAVAESFFATLKAELVEYERYLTRAAATASVRDYIDNFYNLKRRHSRLAYMSPIEFELKTYVAARAA</sequence>
<dbReference type="GO" id="GO:0015074">
    <property type="term" value="P:DNA integration"/>
    <property type="evidence" value="ECO:0007669"/>
    <property type="project" value="InterPro"/>
</dbReference>
<dbReference type="AlphaFoldDB" id="A0A150TRA2"/>
<dbReference type="InterPro" id="IPR036397">
    <property type="entry name" value="RNaseH_sf"/>
</dbReference>
<proteinExistence type="predicted"/>